<dbReference type="AlphaFoldDB" id="A0A077PB82"/>
<accession>A0A077PB82</accession>
<sequence length="62" mass="7134">MSNKSYLQNALELNEEILALVIPLLTTVENKVDPNTHAMLRTVRRLSTTQNYELTKLSNNFE</sequence>
<evidence type="ECO:0000313" key="2">
    <source>
        <dbReference type="Proteomes" id="UP000028483"/>
    </source>
</evidence>
<gene>
    <name evidence="1" type="ORF">XBO1_770007</name>
</gene>
<organism evidence="1 2">
    <name type="scientific">Xenorhabdus bovienii str. oregonense</name>
    <dbReference type="NCBI Taxonomy" id="1398202"/>
    <lineage>
        <taxon>Bacteria</taxon>
        <taxon>Pseudomonadati</taxon>
        <taxon>Pseudomonadota</taxon>
        <taxon>Gammaproteobacteria</taxon>
        <taxon>Enterobacterales</taxon>
        <taxon>Morganellaceae</taxon>
        <taxon>Xenorhabdus</taxon>
    </lineage>
</organism>
<evidence type="ECO:0000313" key="1">
    <source>
        <dbReference type="EMBL" id="CDH07973.1"/>
    </source>
</evidence>
<reference evidence="1" key="1">
    <citation type="submission" date="2013-07" db="EMBL/GenBank/DDBJ databases">
        <title>Sub-species coevolution in mutualistic symbiosis.</title>
        <authorList>
            <person name="Murfin K."/>
            <person name="Klassen J."/>
            <person name="Lee M."/>
            <person name="Forst S."/>
            <person name="Stock P."/>
            <person name="Goodrich-Blair H."/>
        </authorList>
    </citation>
    <scope>NUCLEOTIDE SEQUENCE [LARGE SCALE GENOMIC DNA]</scope>
    <source>
        <strain evidence="1">Oregonense</strain>
    </source>
</reference>
<comment type="caution">
    <text evidence="1">The sequence shown here is derived from an EMBL/GenBank/DDBJ whole genome shotgun (WGS) entry which is preliminary data.</text>
</comment>
<dbReference type="Proteomes" id="UP000028483">
    <property type="component" value="Unassembled WGS sequence"/>
</dbReference>
<name>A0A077PB82_XENBV</name>
<protein>
    <submittedName>
        <fullName evidence="1">Uncharacterized protein</fullName>
    </submittedName>
</protein>
<dbReference type="EMBL" id="CBSX010000245">
    <property type="protein sequence ID" value="CDH07973.1"/>
    <property type="molecule type" value="Genomic_DNA"/>
</dbReference>
<dbReference type="HOGENOM" id="CLU_203958_0_0_6"/>
<proteinExistence type="predicted"/>
<dbReference type="RefSeq" id="WP_155270939.1">
    <property type="nucleotide sequence ID" value="NZ_CAWLUU010000068.1"/>
</dbReference>